<dbReference type="OrthoDB" id="5304855at2759"/>
<dbReference type="EMBL" id="SAEB01000006">
    <property type="protein sequence ID" value="RVD86249.1"/>
    <property type="molecule type" value="Genomic_DNA"/>
</dbReference>
<protein>
    <submittedName>
        <fullName evidence="2">Uncharacterized protein</fullName>
    </submittedName>
</protein>
<dbReference type="VEuPathDB" id="FungiDB:DFL_004536"/>
<evidence type="ECO:0000256" key="1">
    <source>
        <dbReference type="SAM" id="MobiDB-lite"/>
    </source>
</evidence>
<comment type="caution">
    <text evidence="2">The sequence shown here is derived from an EMBL/GenBank/DDBJ whole genome shotgun (WGS) entry which is preliminary data.</text>
</comment>
<dbReference type="GeneID" id="93586847"/>
<evidence type="ECO:0000313" key="2">
    <source>
        <dbReference type="EMBL" id="RVD86249.1"/>
    </source>
</evidence>
<dbReference type="AlphaFoldDB" id="A0A437A571"/>
<proteinExistence type="predicted"/>
<name>A0A437A571_ARTFL</name>
<reference evidence="2 3" key="1">
    <citation type="submission" date="2019-01" db="EMBL/GenBank/DDBJ databases">
        <title>Intercellular communication is required for trap formation in the nematode-trapping fungus Duddingtonia flagrans.</title>
        <authorList>
            <person name="Youssar L."/>
            <person name="Wernet V."/>
            <person name="Hensel N."/>
            <person name="Hildebrandt H.-G."/>
            <person name="Fischer R."/>
        </authorList>
    </citation>
    <scope>NUCLEOTIDE SEQUENCE [LARGE SCALE GENOMIC DNA]</scope>
    <source>
        <strain evidence="2 3">CBS H-5679</strain>
    </source>
</reference>
<dbReference type="STRING" id="97331.A0A437A571"/>
<gene>
    <name evidence="2" type="ORF">DFL_004536</name>
</gene>
<feature type="region of interest" description="Disordered" evidence="1">
    <location>
        <begin position="652"/>
        <end position="673"/>
    </location>
</feature>
<sequence length="853" mass="95188">MKNPTFVRCQFVDRGQGRHSNFKMASVASRSSLPYWGSLVQSISGPLSPDLGYISKASGLLYQDTGISSKSTTIFSRPLRTVPRGIGYGLVPFGPSLASKTGYYNIIDNTIAPGPVHSFRNTGLPNRFRSICNQGGTGLRIPEELAFIILQGFDPMYTKKYTLYQKLATNWYRGNLYHTPGHSFRGPRLSLKANHDNSLDSFIKEIPRIRCTDYLRKLIESGHEDLSPKHFNQEFCKISPTFIDLCGDSEPGRMYPDGSFQRCDNYKKRGSGNANGHAKGPGREGQKRKRAVDEDEENEDANPPPSKRIDRNSPEPQTLRLALACPFAKADPGRNEHARCLFIRRKNLSGIKEHLKRCHFGNTLPRDIRAARSWDEVFDICNPNWHPTERPNPYFETISRKSLAGSSRSGASSVKSSQQEIFSTSAPFDCPKVHNKVEFCSPPLSSDGVSPRTRNGVIPYGAQADYRHHNVGALSPTSCSRGSNRESFSAPVEDVTADPPTTSWPIAETINRPEQRISLGSRHISGSNWSSTSVPVESNDQHTFFTNDFGLGNSDSQGNVHNPIPSLMDSSNQSFENPMTVNPAHLQYGNLFGSDLHEEAPTSWPGDNSVSRGTGAFGHAPATLAVVLNKNEGSLQSSIDISVSSIQPAPKSRFKGEISKPMNQSNPAQDRSKRKKYQLLVTRMPQNQFSQESKGTRRFTFDDFDEFHAKFHAWLRREFTDPPFSWQKMMLFNGKEEAELESVQEVADNLEQSFIQFRSCDAALYLVSRNCHLEPHRPVGLTNANFSSTEAPFHRQRQIGEGGPFAWLQHNSTSDNVVSDSDTKPRTPTCRQAPQTAIQTSIYRVLRNSLKGF</sequence>
<feature type="region of interest" description="Disordered" evidence="1">
    <location>
        <begin position="257"/>
        <end position="315"/>
    </location>
</feature>
<evidence type="ECO:0000313" key="3">
    <source>
        <dbReference type="Proteomes" id="UP000283090"/>
    </source>
</evidence>
<organism evidence="2 3">
    <name type="scientific">Arthrobotrys flagrans</name>
    <name type="common">Nematode-trapping fungus</name>
    <name type="synonym">Trichothecium flagrans</name>
    <dbReference type="NCBI Taxonomy" id="97331"/>
    <lineage>
        <taxon>Eukaryota</taxon>
        <taxon>Fungi</taxon>
        <taxon>Dikarya</taxon>
        <taxon>Ascomycota</taxon>
        <taxon>Pezizomycotina</taxon>
        <taxon>Orbiliomycetes</taxon>
        <taxon>Orbiliales</taxon>
        <taxon>Orbiliaceae</taxon>
        <taxon>Arthrobotrys</taxon>
    </lineage>
</organism>
<accession>A0A437A571</accession>
<keyword evidence="3" id="KW-1185">Reference proteome</keyword>
<dbReference type="RefSeq" id="XP_067491793.1">
    <property type="nucleotide sequence ID" value="XM_067633645.1"/>
</dbReference>
<feature type="compositionally biased region" description="Polar residues" evidence="1">
    <location>
        <begin position="475"/>
        <end position="487"/>
    </location>
</feature>
<dbReference type="Proteomes" id="UP000283090">
    <property type="component" value="Unassembled WGS sequence"/>
</dbReference>
<feature type="region of interest" description="Disordered" evidence="1">
    <location>
        <begin position="475"/>
        <end position="506"/>
    </location>
</feature>
<feature type="region of interest" description="Disordered" evidence="1">
    <location>
        <begin position="814"/>
        <end position="833"/>
    </location>
</feature>